<protein>
    <submittedName>
        <fullName evidence="1">Uncharacterized protein</fullName>
    </submittedName>
</protein>
<gene>
    <name evidence="1" type="ORF">RF55_25184</name>
</gene>
<dbReference type="EMBL" id="LBMM01031543">
    <property type="protein sequence ID" value="KMQ81794.1"/>
    <property type="molecule type" value="Genomic_DNA"/>
</dbReference>
<dbReference type="PaxDb" id="67767-A0A0J7JUL9"/>
<evidence type="ECO:0000313" key="1">
    <source>
        <dbReference type="EMBL" id="KMQ81794.1"/>
    </source>
</evidence>
<sequence>MIQRVHVRHQAVEQVGLAETGDAARRQRQDLAEGEHPQVRQHAEGGVVADHALGVAPGGAEDRRAAYAGGGQHVVEVFGIFQLMRHQQGGLLMRSGIQRLHHPLFAMGIEAGGRFIEQQQAALQEIRQEID</sequence>
<feature type="non-terminal residue" evidence="1">
    <location>
        <position position="131"/>
    </location>
</feature>
<proteinExistence type="predicted"/>
<dbReference type="AntiFam" id="ANF00142">
    <property type="entry name" value="Shadow ORF (opposite yadG)"/>
</dbReference>
<keyword evidence="2" id="KW-1185">Reference proteome</keyword>
<reference evidence="1 2" key="1">
    <citation type="submission" date="2015-04" db="EMBL/GenBank/DDBJ databases">
        <title>Lasius niger genome sequencing.</title>
        <authorList>
            <person name="Konorov E.A."/>
            <person name="Nikitin M.A."/>
            <person name="Kirill M.V."/>
            <person name="Chang P."/>
        </authorList>
    </citation>
    <scope>NUCLEOTIDE SEQUENCE [LARGE SCALE GENOMIC DNA]</scope>
    <source>
        <tissue evidence="1">Whole</tissue>
    </source>
</reference>
<name>A0A0J7JUL9_LASNI</name>
<dbReference type="AlphaFoldDB" id="A0A0J7JUL9"/>
<accession>A0A0J7JUL9</accession>
<dbReference type="Proteomes" id="UP000036403">
    <property type="component" value="Unassembled WGS sequence"/>
</dbReference>
<organism evidence="1 2">
    <name type="scientific">Lasius niger</name>
    <name type="common">Black garden ant</name>
    <dbReference type="NCBI Taxonomy" id="67767"/>
    <lineage>
        <taxon>Eukaryota</taxon>
        <taxon>Metazoa</taxon>
        <taxon>Ecdysozoa</taxon>
        <taxon>Arthropoda</taxon>
        <taxon>Hexapoda</taxon>
        <taxon>Insecta</taxon>
        <taxon>Pterygota</taxon>
        <taxon>Neoptera</taxon>
        <taxon>Endopterygota</taxon>
        <taxon>Hymenoptera</taxon>
        <taxon>Apocrita</taxon>
        <taxon>Aculeata</taxon>
        <taxon>Formicoidea</taxon>
        <taxon>Formicidae</taxon>
        <taxon>Formicinae</taxon>
        <taxon>Lasius</taxon>
        <taxon>Lasius</taxon>
    </lineage>
</organism>
<comment type="caution">
    <text evidence="1">The sequence shown here is derived from an EMBL/GenBank/DDBJ whole genome shotgun (WGS) entry which is preliminary data.</text>
</comment>
<evidence type="ECO:0000313" key="2">
    <source>
        <dbReference type="Proteomes" id="UP000036403"/>
    </source>
</evidence>